<sequence>MKRLLLPFLVVLLGGASAQNITNNAMRTIFKYADPAAVDKLTAALNKDNSTTAQIKRVTSWIDTNLVKKGAKVPKGAMEGNKTAMVKYVTGFLNSRASLVKLVNKLFDGVKTVISAAKATEMKKLLWKIDKETNNDLPITVQQFDEKVVSIIPKDKQSAVFAKLVSTKKDLLAKNPQDAKNIQWTFKKSTSSG</sequence>
<evidence type="ECO:0000313" key="2">
    <source>
        <dbReference type="EMBL" id="EYC18771.1"/>
    </source>
</evidence>
<evidence type="ECO:0000256" key="1">
    <source>
        <dbReference type="SAM" id="SignalP"/>
    </source>
</evidence>
<reference evidence="3" key="1">
    <citation type="journal article" date="2015" name="Nat. Genet.">
        <title>The genome and transcriptome of the zoonotic hookworm Ancylostoma ceylanicum identify infection-specific gene families.</title>
        <authorList>
            <person name="Schwarz E.M."/>
            <person name="Hu Y."/>
            <person name="Antoshechkin I."/>
            <person name="Miller M.M."/>
            <person name="Sternberg P.W."/>
            <person name="Aroian R.V."/>
        </authorList>
    </citation>
    <scope>NUCLEOTIDE SEQUENCE</scope>
    <source>
        <strain evidence="3">HY135</strain>
    </source>
</reference>
<dbReference type="OrthoDB" id="5821715at2759"/>
<feature type="chain" id="PRO_5001488698" description="SXP/RAL-2 family protein Ani s 5-like cation-binding domain-containing protein" evidence="1">
    <location>
        <begin position="19"/>
        <end position="193"/>
    </location>
</feature>
<dbReference type="PANTHER" id="PTHR36946">
    <property type="entry name" value="PROTEIN CBG13897-RELATED"/>
    <property type="match status" value="1"/>
</dbReference>
<comment type="caution">
    <text evidence="2">The sequence shown here is derived from an EMBL/GenBank/DDBJ whole genome shotgun (WGS) entry which is preliminary data.</text>
</comment>
<evidence type="ECO:0000313" key="3">
    <source>
        <dbReference type="Proteomes" id="UP000024635"/>
    </source>
</evidence>
<keyword evidence="1" id="KW-0732">Signal</keyword>
<proteinExistence type="predicted"/>
<name>A0A016UUW5_9BILA</name>
<accession>A0A016UUW5</accession>
<protein>
    <recommendedName>
        <fullName evidence="4">SXP/RAL-2 family protein Ani s 5-like cation-binding domain-containing protein</fullName>
    </recommendedName>
</protein>
<dbReference type="EMBL" id="JARK01001362">
    <property type="protein sequence ID" value="EYC18771.1"/>
    <property type="molecule type" value="Genomic_DNA"/>
</dbReference>
<feature type="signal peptide" evidence="1">
    <location>
        <begin position="1"/>
        <end position="18"/>
    </location>
</feature>
<gene>
    <name evidence="2" type="primary">Acey_s0026.g1357</name>
    <name evidence="2" type="synonym">Acey-Y54G2A.10</name>
    <name evidence="2" type="ORF">Y032_0026g1357</name>
</gene>
<dbReference type="Proteomes" id="UP000024635">
    <property type="component" value="Unassembled WGS sequence"/>
</dbReference>
<evidence type="ECO:0008006" key="4">
    <source>
        <dbReference type="Google" id="ProtNLM"/>
    </source>
</evidence>
<dbReference type="AlphaFoldDB" id="A0A016UUW5"/>
<organism evidence="2 3">
    <name type="scientific">Ancylostoma ceylanicum</name>
    <dbReference type="NCBI Taxonomy" id="53326"/>
    <lineage>
        <taxon>Eukaryota</taxon>
        <taxon>Metazoa</taxon>
        <taxon>Ecdysozoa</taxon>
        <taxon>Nematoda</taxon>
        <taxon>Chromadorea</taxon>
        <taxon>Rhabditida</taxon>
        <taxon>Rhabditina</taxon>
        <taxon>Rhabditomorpha</taxon>
        <taxon>Strongyloidea</taxon>
        <taxon>Ancylostomatidae</taxon>
        <taxon>Ancylostomatinae</taxon>
        <taxon>Ancylostoma</taxon>
    </lineage>
</organism>
<keyword evidence="3" id="KW-1185">Reference proteome</keyword>